<evidence type="ECO:0000313" key="1">
    <source>
        <dbReference type="EMBL" id="GGP21688.1"/>
    </source>
</evidence>
<gene>
    <name evidence="1" type="ORF">GCM10007981_14510</name>
</gene>
<proteinExistence type="predicted"/>
<dbReference type="SUPFAM" id="SSF53146">
    <property type="entry name" value="Nitrogenase accessory factor-like"/>
    <property type="match status" value="1"/>
</dbReference>
<dbReference type="EMBL" id="BMNL01000003">
    <property type="protein sequence ID" value="GGP21688.1"/>
    <property type="molecule type" value="Genomic_DNA"/>
</dbReference>
<dbReference type="OrthoDB" id="42183at2157"/>
<keyword evidence="2" id="KW-1185">Reference proteome</keyword>
<protein>
    <submittedName>
        <fullName evidence="1">Uncharacterized protein</fullName>
    </submittedName>
</protein>
<sequence>MICTTVNGKYETEIFSRADYIVLIKDGKIIYKEENPALHVKERRPTVAKRCMELGAQVIVAPHGSLCLPSYMILSKGGKAMYVTKTGEAVDELRVWPINAGEVAYSSLLAVWERISRG</sequence>
<dbReference type="AlphaFoldDB" id="A0A830GUZ4"/>
<comment type="caution">
    <text evidence="1">The sequence shown here is derived from an EMBL/GenBank/DDBJ whole genome shotgun (WGS) entry which is preliminary data.</text>
</comment>
<reference evidence="1" key="1">
    <citation type="journal article" date="2014" name="Int. J. Syst. Evol. Microbiol.">
        <title>Complete genome sequence of Corynebacterium casei LMG S-19264T (=DSM 44701T), isolated from a smear-ripened cheese.</title>
        <authorList>
            <consortium name="US DOE Joint Genome Institute (JGI-PGF)"/>
            <person name="Walter F."/>
            <person name="Albersmeier A."/>
            <person name="Kalinowski J."/>
            <person name="Ruckert C."/>
        </authorList>
    </citation>
    <scope>NUCLEOTIDE SEQUENCE</scope>
    <source>
        <strain evidence="1">JCM 10088</strain>
    </source>
</reference>
<dbReference type="InterPro" id="IPR036105">
    <property type="entry name" value="DiNase_FeMo-co_biosyn_sf"/>
</dbReference>
<dbReference type="RefSeq" id="WP_188596740.1">
    <property type="nucleotide sequence ID" value="NZ_BMNL01000003.1"/>
</dbReference>
<name>A0A830GUZ4_9CREN</name>
<reference evidence="1" key="2">
    <citation type="submission" date="2020-09" db="EMBL/GenBank/DDBJ databases">
        <authorList>
            <person name="Sun Q."/>
            <person name="Ohkuma M."/>
        </authorList>
    </citation>
    <scope>NUCLEOTIDE SEQUENCE</scope>
    <source>
        <strain evidence="1">JCM 10088</strain>
    </source>
</reference>
<dbReference type="Proteomes" id="UP000610960">
    <property type="component" value="Unassembled WGS sequence"/>
</dbReference>
<organism evidence="1 2">
    <name type="scientific">Thermocladium modestius</name>
    <dbReference type="NCBI Taxonomy" id="62609"/>
    <lineage>
        <taxon>Archaea</taxon>
        <taxon>Thermoproteota</taxon>
        <taxon>Thermoprotei</taxon>
        <taxon>Thermoproteales</taxon>
        <taxon>Thermoproteaceae</taxon>
        <taxon>Thermocladium</taxon>
    </lineage>
</organism>
<accession>A0A830GUZ4</accession>
<evidence type="ECO:0000313" key="2">
    <source>
        <dbReference type="Proteomes" id="UP000610960"/>
    </source>
</evidence>